<dbReference type="Gene3D" id="3.60.20.10">
    <property type="entry name" value="Glutamine Phosphoribosylpyrophosphate, subunit 1, domain 1"/>
    <property type="match status" value="1"/>
</dbReference>
<organism evidence="5 6">
    <name type="scientific">Psychromonas marina</name>
    <dbReference type="NCBI Taxonomy" id="88364"/>
    <lineage>
        <taxon>Bacteria</taxon>
        <taxon>Pseudomonadati</taxon>
        <taxon>Pseudomonadota</taxon>
        <taxon>Gammaproteobacteria</taxon>
        <taxon>Alteromonadales</taxon>
        <taxon>Psychromonadaceae</taxon>
        <taxon>Psychromonas</taxon>
    </lineage>
</organism>
<evidence type="ECO:0000256" key="2">
    <source>
        <dbReference type="ARBA" id="ARBA00012737"/>
    </source>
</evidence>
<evidence type="ECO:0000313" key="6">
    <source>
        <dbReference type="Proteomes" id="UP001157353"/>
    </source>
</evidence>
<dbReference type="InterPro" id="IPR001962">
    <property type="entry name" value="Asn_synthase"/>
</dbReference>
<comment type="catalytic activity">
    <reaction evidence="3">
        <text>L-aspartate + L-glutamine + ATP + H2O = L-asparagine + L-glutamate + AMP + diphosphate + H(+)</text>
        <dbReference type="Rhea" id="RHEA:12228"/>
        <dbReference type="ChEBI" id="CHEBI:15377"/>
        <dbReference type="ChEBI" id="CHEBI:15378"/>
        <dbReference type="ChEBI" id="CHEBI:29985"/>
        <dbReference type="ChEBI" id="CHEBI:29991"/>
        <dbReference type="ChEBI" id="CHEBI:30616"/>
        <dbReference type="ChEBI" id="CHEBI:33019"/>
        <dbReference type="ChEBI" id="CHEBI:58048"/>
        <dbReference type="ChEBI" id="CHEBI:58359"/>
        <dbReference type="ChEBI" id="CHEBI:456215"/>
        <dbReference type="EC" id="6.3.5.4"/>
    </reaction>
</comment>
<proteinExistence type="predicted"/>
<dbReference type="RefSeq" id="WP_284202734.1">
    <property type="nucleotide sequence ID" value="NZ_BSPQ01000001.1"/>
</dbReference>
<dbReference type="Pfam" id="PF00733">
    <property type="entry name" value="Asn_synthase"/>
    <property type="match status" value="1"/>
</dbReference>
<dbReference type="Proteomes" id="UP001157353">
    <property type="component" value="Unassembled WGS sequence"/>
</dbReference>
<gene>
    <name evidence="5" type="ORF">GCM10007916_06890</name>
</gene>
<evidence type="ECO:0000256" key="1">
    <source>
        <dbReference type="ARBA" id="ARBA00005187"/>
    </source>
</evidence>
<protein>
    <recommendedName>
        <fullName evidence="2">asparagine synthase (glutamine-hydrolyzing)</fullName>
        <ecNumber evidence="2">6.3.5.4</ecNumber>
    </recommendedName>
</protein>
<dbReference type="SUPFAM" id="SSF52402">
    <property type="entry name" value="Adenine nucleotide alpha hydrolases-like"/>
    <property type="match status" value="1"/>
</dbReference>
<evidence type="ECO:0000256" key="3">
    <source>
        <dbReference type="ARBA" id="ARBA00048741"/>
    </source>
</evidence>
<dbReference type="SUPFAM" id="SSF56235">
    <property type="entry name" value="N-terminal nucleophile aminohydrolases (Ntn hydrolases)"/>
    <property type="match status" value="1"/>
</dbReference>
<reference evidence="6" key="1">
    <citation type="journal article" date="2019" name="Int. J. Syst. Evol. Microbiol.">
        <title>The Global Catalogue of Microorganisms (GCM) 10K type strain sequencing project: providing services to taxonomists for standard genome sequencing and annotation.</title>
        <authorList>
            <consortium name="The Broad Institute Genomics Platform"/>
            <consortium name="The Broad Institute Genome Sequencing Center for Infectious Disease"/>
            <person name="Wu L."/>
            <person name="Ma J."/>
        </authorList>
    </citation>
    <scope>NUCLEOTIDE SEQUENCE [LARGE SCALE GENOMIC DNA]</scope>
    <source>
        <strain evidence="6">NBRC 103166</strain>
    </source>
</reference>
<feature type="domain" description="Asparagine synthetase" evidence="4">
    <location>
        <begin position="241"/>
        <end position="357"/>
    </location>
</feature>
<comment type="caution">
    <text evidence="5">The sequence shown here is derived from an EMBL/GenBank/DDBJ whole genome shotgun (WGS) entry which is preliminary data.</text>
</comment>
<name>A0ABQ6DX31_9GAMM</name>
<dbReference type="InterPro" id="IPR029055">
    <property type="entry name" value="Ntn_hydrolases_N"/>
</dbReference>
<evidence type="ECO:0000259" key="4">
    <source>
        <dbReference type="Pfam" id="PF00733"/>
    </source>
</evidence>
<evidence type="ECO:0000313" key="5">
    <source>
        <dbReference type="EMBL" id="GLS89622.1"/>
    </source>
</evidence>
<accession>A0ABQ6DX31</accession>
<dbReference type="InterPro" id="IPR051786">
    <property type="entry name" value="ASN_synthetase/amidase"/>
</dbReference>
<dbReference type="PANTHER" id="PTHR43284">
    <property type="entry name" value="ASPARAGINE SYNTHETASE (GLUTAMINE-HYDROLYZING)"/>
    <property type="match status" value="1"/>
</dbReference>
<comment type="pathway">
    <text evidence="1">Amino-acid biosynthesis; L-asparagine biosynthesis; L-asparagine from L-aspartate (L-Gln route): step 1/1.</text>
</comment>
<dbReference type="EMBL" id="BSPQ01000001">
    <property type="protein sequence ID" value="GLS89622.1"/>
    <property type="molecule type" value="Genomic_DNA"/>
</dbReference>
<keyword evidence="6" id="KW-1185">Reference proteome</keyword>
<dbReference type="Gene3D" id="3.40.50.620">
    <property type="entry name" value="HUPs"/>
    <property type="match status" value="1"/>
</dbReference>
<dbReference type="InterPro" id="IPR014729">
    <property type="entry name" value="Rossmann-like_a/b/a_fold"/>
</dbReference>
<sequence>MSSIFGSVHKKSHELWSAKGNMTEVFKTDAMTLGRDYNYKFFNERFIYEDEKVVVVFEGFLFDIKNYSTQKEFVLSEITLCGFHDFIKSCDGSFSICVFDRIQNKIHLGVDHLASQKIFYHNSEEFGFVFSSDLFDVTRGVKLENKLTLNIDNIYYFLGFGSMINERTFFNDIYQLESGNYLTYNIGQGSVNKVKYREHKFDINENLTEEEVVKEYDDIIKQAMSRIIALNDFYDYRPLAGLSGGLDSKSMAILMHQMTNKIMTTFTFSESGSLDHKIAEEVSSALKMEHIFISLDNGYCLVNNFEEAIRRTNGQVSIHSLLHTLNSTKKIAPNNYGLLLTGQIGDVIFGSHDIGSKKLKEYVCSKSLVGEVPEYIYNKIGFIDSVIASYTKENCEGFVYDGRQSNGTLYGDIVNRYRFDTITPFFSKKLLEFTLSVPRELRQQEHIYLKWLKYSVPQTLDFKWDKCNCRPSNLLKIKVFKYLNRVNVGIRKRLGLKYTGMNPFDIWFRKNPTIEINLDRQFEDNLYVLNEYPDLNKDVKKYFHNELERYKRNKFVVVSLLLSLKMHIEG</sequence>
<dbReference type="PANTHER" id="PTHR43284:SF1">
    <property type="entry name" value="ASPARAGINE SYNTHETASE"/>
    <property type="match status" value="1"/>
</dbReference>
<dbReference type="EC" id="6.3.5.4" evidence="2"/>